<evidence type="ECO:0000256" key="8">
    <source>
        <dbReference type="ARBA" id="ARBA00023239"/>
    </source>
</evidence>
<evidence type="ECO:0000256" key="2">
    <source>
        <dbReference type="ARBA" id="ARBA00005061"/>
    </source>
</evidence>
<dbReference type="InterPro" id="IPR007115">
    <property type="entry name" value="6-PTP_synth/QueD"/>
</dbReference>
<comment type="catalytic activity">
    <reaction evidence="10">
        <text>7,8-dihydroneopterin 3'-triphosphate + H2O = 6-carboxy-5,6,7,8-tetrahydropterin + triphosphate + acetaldehyde + 2 H(+)</text>
        <dbReference type="Rhea" id="RHEA:27966"/>
        <dbReference type="ChEBI" id="CHEBI:15343"/>
        <dbReference type="ChEBI" id="CHEBI:15377"/>
        <dbReference type="ChEBI" id="CHEBI:15378"/>
        <dbReference type="ChEBI" id="CHEBI:18036"/>
        <dbReference type="ChEBI" id="CHEBI:58462"/>
        <dbReference type="ChEBI" id="CHEBI:61032"/>
        <dbReference type="EC" id="4.1.2.50"/>
    </reaction>
</comment>
<dbReference type="Pfam" id="PF01242">
    <property type="entry name" value="PTPS"/>
    <property type="match status" value="1"/>
</dbReference>
<evidence type="ECO:0000256" key="10">
    <source>
        <dbReference type="ARBA" id="ARBA00048807"/>
    </source>
</evidence>
<name>A0A2Z6IA84_9BURK</name>
<keyword evidence="12" id="KW-1185">Reference proteome</keyword>
<evidence type="ECO:0000256" key="1">
    <source>
        <dbReference type="ARBA" id="ARBA00001947"/>
    </source>
</evidence>
<dbReference type="RefSeq" id="WP_120176901.1">
    <property type="nucleotide sequence ID" value="NZ_AP018786.1"/>
</dbReference>
<evidence type="ECO:0000256" key="4">
    <source>
        <dbReference type="ARBA" id="ARBA00012982"/>
    </source>
</evidence>
<dbReference type="Gene3D" id="3.30.479.10">
    <property type="entry name" value="6-pyruvoyl tetrahydropterin synthase/QueD"/>
    <property type="match status" value="1"/>
</dbReference>
<dbReference type="EC" id="4.1.2.50" evidence="4"/>
<organism evidence="11 12">
    <name type="scientific">Sutterella megalosphaeroides</name>
    <dbReference type="NCBI Taxonomy" id="2494234"/>
    <lineage>
        <taxon>Bacteria</taxon>
        <taxon>Pseudomonadati</taxon>
        <taxon>Pseudomonadota</taxon>
        <taxon>Betaproteobacteria</taxon>
        <taxon>Burkholderiales</taxon>
        <taxon>Sutterellaceae</taxon>
        <taxon>Sutterella</taxon>
    </lineage>
</organism>
<keyword evidence="6" id="KW-0479">Metal-binding</keyword>
<reference evidence="11 12" key="1">
    <citation type="journal article" date="2018" name="Int. J. Syst. Evol. Microbiol.">
        <title>Mesosutterella multiformis gen. nov., sp. nov., a member of the family Sutterellaceae and Sutterella megalosphaeroides sp. nov., isolated from human faeces.</title>
        <authorList>
            <person name="Sakamoto M."/>
            <person name="Ikeyama N."/>
            <person name="Kunihiro T."/>
            <person name="Iino T."/>
            <person name="Yuki M."/>
            <person name="Ohkuma M."/>
        </authorList>
    </citation>
    <scope>NUCLEOTIDE SEQUENCE [LARGE SCALE GENOMIC DNA]</scope>
    <source>
        <strain evidence="11 12">6FBBBH3</strain>
    </source>
</reference>
<comment type="cofactor">
    <cofactor evidence="1">
        <name>Zn(2+)</name>
        <dbReference type="ChEBI" id="CHEBI:29105"/>
    </cofactor>
</comment>
<dbReference type="SUPFAM" id="SSF55620">
    <property type="entry name" value="Tetrahydrobiopterin biosynthesis enzymes-like"/>
    <property type="match status" value="1"/>
</dbReference>
<dbReference type="InterPro" id="IPR038418">
    <property type="entry name" value="6-PTP_synth/QueD_sf"/>
</dbReference>
<dbReference type="EMBL" id="AP018786">
    <property type="protein sequence ID" value="BBF23274.1"/>
    <property type="molecule type" value="Genomic_DNA"/>
</dbReference>
<evidence type="ECO:0000256" key="9">
    <source>
        <dbReference type="ARBA" id="ARBA00031449"/>
    </source>
</evidence>
<dbReference type="KEGG" id="sutt:SUTMEG_11650"/>
<keyword evidence="8" id="KW-0456">Lyase</keyword>
<comment type="similarity">
    <text evidence="3">Belongs to the PTPS family. QueD subfamily.</text>
</comment>
<gene>
    <name evidence="11" type="ORF">SUTMEG_11650</name>
</gene>
<accession>A0A2Z6IA84</accession>
<evidence type="ECO:0000256" key="6">
    <source>
        <dbReference type="ARBA" id="ARBA00022723"/>
    </source>
</evidence>
<evidence type="ECO:0000313" key="12">
    <source>
        <dbReference type="Proteomes" id="UP000271003"/>
    </source>
</evidence>
<dbReference type="GO" id="GO:0046872">
    <property type="term" value="F:metal ion binding"/>
    <property type="evidence" value="ECO:0007669"/>
    <property type="project" value="UniProtKB-KW"/>
</dbReference>
<evidence type="ECO:0000313" key="11">
    <source>
        <dbReference type="EMBL" id="BBF23274.1"/>
    </source>
</evidence>
<dbReference type="AlphaFoldDB" id="A0A2Z6IA84"/>
<dbReference type="OrthoDB" id="9804698at2"/>
<keyword evidence="7" id="KW-0862">Zinc</keyword>
<comment type="pathway">
    <text evidence="2">Purine metabolism; 7-cyano-7-deazaguanine biosynthesis.</text>
</comment>
<dbReference type="GO" id="GO:0070497">
    <property type="term" value="F:6-carboxytetrahydropterin synthase activity"/>
    <property type="evidence" value="ECO:0007669"/>
    <property type="project" value="UniProtKB-EC"/>
</dbReference>
<evidence type="ECO:0000256" key="7">
    <source>
        <dbReference type="ARBA" id="ARBA00022833"/>
    </source>
</evidence>
<protein>
    <recommendedName>
        <fullName evidence="5">6-carboxy-5,6,7,8-tetrahydropterin synthase</fullName>
        <ecNumber evidence="4">4.1.2.50</ecNumber>
    </recommendedName>
    <alternativeName>
        <fullName evidence="9">Queuosine biosynthesis protein QueD</fullName>
    </alternativeName>
</protein>
<dbReference type="Proteomes" id="UP000271003">
    <property type="component" value="Chromosome"/>
</dbReference>
<evidence type="ECO:0000256" key="3">
    <source>
        <dbReference type="ARBA" id="ARBA00008900"/>
    </source>
</evidence>
<dbReference type="PANTHER" id="PTHR12589">
    <property type="entry name" value="PYRUVOYL TETRAHYDROBIOPTERIN SYNTHASE"/>
    <property type="match status" value="1"/>
</dbReference>
<dbReference type="PANTHER" id="PTHR12589:SF7">
    <property type="entry name" value="6-PYRUVOYL TETRAHYDROBIOPTERIN SYNTHASE"/>
    <property type="match status" value="1"/>
</dbReference>
<sequence length="148" mass="16890">MITATRYHDISCGHRVCGHESKCAHLHGHNYRVTFECAGETESLDELGRVLDFSVIKEKLCMWLENEWDHHFLVWKEDPLAPHLKALDPTVVELDFNPTAENIAHHLATVVAPKCLDGTGVRVIRCTVEETRKCSAEWRLFNGFAPLR</sequence>
<dbReference type="UniPathway" id="UPA00391"/>
<proteinExistence type="inferred from homology"/>
<evidence type="ECO:0000256" key="5">
    <source>
        <dbReference type="ARBA" id="ARBA00018141"/>
    </source>
</evidence>